<name>A0A9D4TW37_CHLVU</name>
<evidence type="ECO:0000256" key="2">
    <source>
        <dbReference type="ARBA" id="ARBA00022801"/>
    </source>
</evidence>
<reference evidence="4" key="1">
    <citation type="journal article" date="2019" name="Plant J.">
        <title>Chlorella vulgaris genome assembly and annotation reveals the molecular basis for metabolic acclimation to high light conditions.</title>
        <authorList>
            <person name="Cecchin M."/>
            <person name="Marcolungo L."/>
            <person name="Rossato M."/>
            <person name="Girolomoni L."/>
            <person name="Cosentino E."/>
            <person name="Cuine S."/>
            <person name="Li-Beisson Y."/>
            <person name="Delledonne M."/>
            <person name="Ballottari M."/>
        </authorList>
    </citation>
    <scope>NUCLEOTIDE SEQUENCE</scope>
    <source>
        <strain evidence="4">211/11P</strain>
    </source>
</reference>
<dbReference type="SUPFAM" id="SSF53474">
    <property type="entry name" value="alpha/beta-Hydrolases"/>
    <property type="match status" value="1"/>
</dbReference>
<proteinExistence type="inferred from homology"/>
<dbReference type="InterPro" id="IPR029058">
    <property type="entry name" value="AB_hydrolase_fold"/>
</dbReference>
<dbReference type="Gene3D" id="3.40.50.1820">
    <property type="entry name" value="alpha/beta hydrolase"/>
    <property type="match status" value="1"/>
</dbReference>
<gene>
    <name evidence="4" type="ORF">D9Q98_002209</name>
</gene>
<comment type="similarity">
    <text evidence="1">Belongs to the peptidase S33 family.</text>
</comment>
<protein>
    <recommendedName>
        <fullName evidence="3">AB hydrolase-1 domain-containing protein</fullName>
    </recommendedName>
</protein>
<evidence type="ECO:0000313" key="4">
    <source>
        <dbReference type="EMBL" id="KAI3436152.1"/>
    </source>
</evidence>
<comment type="caution">
    <text evidence="4">The sequence shown here is derived from an EMBL/GenBank/DDBJ whole genome shotgun (WGS) entry which is preliminary data.</text>
</comment>
<reference evidence="4" key="2">
    <citation type="submission" date="2020-11" db="EMBL/GenBank/DDBJ databases">
        <authorList>
            <person name="Cecchin M."/>
            <person name="Marcolungo L."/>
            <person name="Rossato M."/>
            <person name="Girolomoni L."/>
            <person name="Cosentino E."/>
            <person name="Cuine S."/>
            <person name="Li-Beisson Y."/>
            <person name="Delledonne M."/>
            <person name="Ballottari M."/>
        </authorList>
    </citation>
    <scope>NUCLEOTIDE SEQUENCE</scope>
    <source>
        <strain evidence="4">211/11P</strain>
        <tissue evidence="4">Whole cell</tissue>
    </source>
</reference>
<keyword evidence="2" id="KW-0378">Hydrolase</keyword>
<dbReference type="Pfam" id="PF12697">
    <property type="entry name" value="Abhydrolase_6"/>
    <property type="match status" value="1"/>
</dbReference>
<sequence length="347" mass="37011">MALSGARYKLISRICNPANMMHSQAAEGQLFFDEVHAAAAATMSPATTTKLRTAVVLHGLLGSGRNLRSLAQDLCRQAAAATGQPWRALLVDLRCHGRSASAAGLPPPNDLESTALDVVRLLQRQLEGSAPEALIGHSLGGKTALEVVRQLALPGQTPQPKAVWVLDARPTAMLGNPDGATRDVQHVLESVRGIQVPLASREELYRLLGEQGFSKSLQQWLGSSLVRDGDGRLTWQFNVEGAAAMFADYLEQDYSALIESPPPNTTLNILRAMRSDRWDPDTLAAVHAAVSATKQPAAVRGRTRYHELPDAGHWVHADNPKGLVKLMLPSLAEAASDEGPGGTAAAS</sequence>
<organism evidence="4 5">
    <name type="scientific">Chlorella vulgaris</name>
    <name type="common">Green alga</name>
    <dbReference type="NCBI Taxonomy" id="3077"/>
    <lineage>
        <taxon>Eukaryota</taxon>
        <taxon>Viridiplantae</taxon>
        <taxon>Chlorophyta</taxon>
        <taxon>core chlorophytes</taxon>
        <taxon>Trebouxiophyceae</taxon>
        <taxon>Chlorellales</taxon>
        <taxon>Chlorellaceae</taxon>
        <taxon>Chlorella clade</taxon>
        <taxon>Chlorella</taxon>
    </lineage>
</organism>
<dbReference type="OrthoDB" id="8119704at2759"/>
<keyword evidence="5" id="KW-1185">Reference proteome</keyword>
<dbReference type="PANTHER" id="PTHR43248">
    <property type="entry name" value="2-SUCCINYL-6-HYDROXY-2,4-CYCLOHEXADIENE-1-CARBOXYLATE SYNTHASE"/>
    <property type="match status" value="1"/>
</dbReference>
<dbReference type="InterPro" id="IPR051601">
    <property type="entry name" value="Serine_prot/Carboxylest_S33"/>
</dbReference>
<dbReference type="EMBL" id="SIDB01000002">
    <property type="protein sequence ID" value="KAI3436152.1"/>
    <property type="molecule type" value="Genomic_DNA"/>
</dbReference>
<dbReference type="InterPro" id="IPR000073">
    <property type="entry name" value="AB_hydrolase_1"/>
</dbReference>
<dbReference type="GO" id="GO:0016787">
    <property type="term" value="F:hydrolase activity"/>
    <property type="evidence" value="ECO:0007669"/>
    <property type="project" value="UniProtKB-KW"/>
</dbReference>
<evidence type="ECO:0000259" key="3">
    <source>
        <dbReference type="Pfam" id="PF12697"/>
    </source>
</evidence>
<dbReference type="Proteomes" id="UP001055712">
    <property type="component" value="Unassembled WGS sequence"/>
</dbReference>
<evidence type="ECO:0000313" key="5">
    <source>
        <dbReference type="Proteomes" id="UP001055712"/>
    </source>
</evidence>
<dbReference type="PANTHER" id="PTHR43248:SF3">
    <property type="entry name" value="AB HYDROLASE-1 DOMAIN-CONTAINING PROTEIN"/>
    <property type="match status" value="1"/>
</dbReference>
<feature type="domain" description="AB hydrolase-1" evidence="3">
    <location>
        <begin position="55"/>
        <end position="325"/>
    </location>
</feature>
<dbReference type="AlphaFoldDB" id="A0A9D4TW37"/>
<accession>A0A9D4TW37</accession>
<evidence type="ECO:0000256" key="1">
    <source>
        <dbReference type="ARBA" id="ARBA00010088"/>
    </source>
</evidence>